<evidence type="ECO:0000313" key="1">
    <source>
        <dbReference type="EMBL" id="ALI98371.1"/>
    </source>
</evidence>
<dbReference type="Proteomes" id="UP000061382">
    <property type="component" value="Chromosome"/>
</dbReference>
<dbReference type="EMBL" id="CP012643">
    <property type="protein sequence ID" value="ALI98371.1"/>
    <property type="molecule type" value="Genomic_DNA"/>
</dbReference>
<dbReference type="STRING" id="512763.DC20_04490"/>
<organism evidence="1 2">
    <name type="scientific">Rufibacter tibetensis</name>
    <dbReference type="NCBI Taxonomy" id="512763"/>
    <lineage>
        <taxon>Bacteria</taxon>
        <taxon>Pseudomonadati</taxon>
        <taxon>Bacteroidota</taxon>
        <taxon>Cytophagia</taxon>
        <taxon>Cytophagales</taxon>
        <taxon>Hymenobacteraceae</taxon>
        <taxon>Rufibacter</taxon>
    </lineage>
</organism>
<dbReference type="KEGG" id="rti:DC20_04490"/>
<keyword evidence="2" id="KW-1185">Reference proteome</keyword>
<sequence length="78" mass="8980">MEANDTVLSFYFKSTNPVYTYSLDSQDSRLTQVLEDVRMVRHGNHIFVHLRSEFELERALCFLGHNQKQTKLSASSAA</sequence>
<protein>
    <submittedName>
        <fullName evidence="1">Uncharacterized protein</fullName>
    </submittedName>
</protein>
<dbReference type="AlphaFoldDB" id="A0A0P0C564"/>
<reference evidence="1 2" key="1">
    <citation type="submission" date="2015-08" db="EMBL/GenBank/DDBJ databases">
        <title>Complete genome sequence of Rufibacter tibetensis strain 1351t, a radiation-resistant bacterium from tibet plateau.</title>
        <authorList>
            <person name="Dai J."/>
        </authorList>
    </citation>
    <scope>NUCLEOTIDE SEQUENCE [LARGE SCALE GENOMIC DNA]</scope>
    <source>
        <strain evidence="1 2">1351</strain>
    </source>
</reference>
<gene>
    <name evidence="1" type="ORF">DC20_04490</name>
</gene>
<dbReference type="OrthoDB" id="894191at2"/>
<evidence type="ECO:0000313" key="2">
    <source>
        <dbReference type="Proteomes" id="UP000061382"/>
    </source>
</evidence>
<accession>A0A0P0C564</accession>
<name>A0A0P0C564_9BACT</name>
<dbReference type="PATRIC" id="fig|512763.3.peg.996"/>
<proteinExistence type="predicted"/>
<dbReference type="RefSeq" id="WP_062542734.1">
    <property type="nucleotide sequence ID" value="NZ_CP012643.1"/>
</dbReference>